<protein>
    <submittedName>
        <fullName evidence="7">Uncharacterized protein</fullName>
    </submittedName>
</protein>
<evidence type="ECO:0000256" key="4">
    <source>
        <dbReference type="ARBA" id="ARBA00023136"/>
    </source>
</evidence>
<accession>A0ABR4CV28</accession>
<feature type="transmembrane region" description="Helical" evidence="6">
    <location>
        <begin position="133"/>
        <end position="156"/>
    </location>
</feature>
<evidence type="ECO:0000256" key="3">
    <source>
        <dbReference type="ARBA" id="ARBA00022989"/>
    </source>
</evidence>
<evidence type="ECO:0000313" key="8">
    <source>
        <dbReference type="Proteomes" id="UP001595075"/>
    </source>
</evidence>
<keyword evidence="2 6" id="KW-0812">Transmembrane</keyword>
<sequence length="238" mass="25805">MSSVAYGLLYLLTEALSAIYIQALLNFTEKHASLSFIPIGIGMALNILPSFYDHFLLKRIKAQCKVIKPEHKIRGFAIAAPLLAIALTFPKWTIPPALSVPRPVSFLPLILIGYAANEFNCTLSGYLTDSYTIFSASALSSMAFLRAVLSSAFPLFTRQMYEDLGANRATTVLAAAENRMSVSRERQESKASGSSDEATLVGDGDVEALAEQLAEREKRLGDIPGVEPEEEKAAALVS</sequence>
<dbReference type="InterPro" id="IPR036259">
    <property type="entry name" value="MFS_trans_sf"/>
</dbReference>
<dbReference type="SUPFAM" id="SSF103473">
    <property type="entry name" value="MFS general substrate transporter"/>
    <property type="match status" value="1"/>
</dbReference>
<evidence type="ECO:0000256" key="6">
    <source>
        <dbReference type="SAM" id="Phobius"/>
    </source>
</evidence>
<organism evidence="7 8">
    <name type="scientific">Oculimacula yallundae</name>
    <dbReference type="NCBI Taxonomy" id="86028"/>
    <lineage>
        <taxon>Eukaryota</taxon>
        <taxon>Fungi</taxon>
        <taxon>Dikarya</taxon>
        <taxon>Ascomycota</taxon>
        <taxon>Pezizomycotina</taxon>
        <taxon>Leotiomycetes</taxon>
        <taxon>Helotiales</taxon>
        <taxon>Ploettnerulaceae</taxon>
        <taxon>Oculimacula</taxon>
    </lineage>
</organism>
<dbReference type="Proteomes" id="UP001595075">
    <property type="component" value="Unassembled WGS sequence"/>
</dbReference>
<feature type="transmembrane region" description="Helical" evidence="6">
    <location>
        <begin position="33"/>
        <end position="52"/>
    </location>
</feature>
<proteinExistence type="predicted"/>
<evidence type="ECO:0000256" key="2">
    <source>
        <dbReference type="ARBA" id="ARBA00022692"/>
    </source>
</evidence>
<keyword evidence="3 6" id="KW-1133">Transmembrane helix</keyword>
<gene>
    <name evidence="7" type="ORF">VTL71DRAFT_11114</name>
</gene>
<comment type="caution">
    <text evidence="7">The sequence shown here is derived from an EMBL/GenBank/DDBJ whole genome shotgun (WGS) entry which is preliminary data.</text>
</comment>
<feature type="transmembrane region" description="Helical" evidence="6">
    <location>
        <begin position="73"/>
        <end position="94"/>
    </location>
</feature>
<dbReference type="PANTHER" id="PTHR23502">
    <property type="entry name" value="MAJOR FACILITATOR SUPERFAMILY"/>
    <property type="match status" value="1"/>
</dbReference>
<keyword evidence="4 6" id="KW-0472">Membrane</keyword>
<evidence type="ECO:0000256" key="5">
    <source>
        <dbReference type="SAM" id="MobiDB-lite"/>
    </source>
</evidence>
<name>A0ABR4CV28_9HELO</name>
<comment type="subcellular location">
    <subcellularLocation>
        <location evidence="1">Membrane</location>
        <topology evidence="1">Multi-pass membrane protein</topology>
    </subcellularLocation>
</comment>
<dbReference type="EMBL" id="JAZHXI010000003">
    <property type="protein sequence ID" value="KAL2073788.1"/>
    <property type="molecule type" value="Genomic_DNA"/>
</dbReference>
<reference evidence="7 8" key="1">
    <citation type="journal article" date="2024" name="Commun. Biol.">
        <title>Comparative genomic analysis of thermophilic fungi reveals convergent evolutionary adaptations and gene losses.</title>
        <authorList>
            <person name="Steindorff A.S."/>
            <person name="Aguilar-Pontes M.V."/>
            <person name="Robinson A.J."/>
            <person name="Andreopoulos B."/>
            <person name="LaButti K."/>
            <person name="Kuo A."/>
            <person name="Mondo S."/>
            <person name="Riley R."/>
            <person name="Otillar R."/>
            <person name="Haridas S."/>
            <person name="Lipzen A."/>
            <person name="Grimwood J."/>
            <person name="Schmutz J."/>
            <person name="Clum A."/>
            <person name="Reid I.D."/>
            <person name="Moisan M.C."/>
            <person name="Butler G."/>
            <person name="Nguyen T.T.M."/>
            <person name="Dewar K."/>
            <person name="Conant G."/>
            <person name="Drula E."/>
            <person name="Henrissat B."/>
            <person name="Hansel C."/>
            <person name="Singer S."/>
            <person name="Hutchinson M.I."/>
            <person name="de Vries R.P."/>
            <person name="Natvig D.O."/>
            <person name="Powell A.J."/>
            <person name="Tsang A."/>
            <person name="Grigoriev I.V."/>
        </authorList>
    </citation>
    <scope>NUCLEOTIDE SEQUENCE [LARGE SCALE GENOMIC DNA]</scope>
    <source>
        <strain evidence="7 8">CBS 494.80</strain>
    </source>
</reference>
<keyword evidence="8" id="KW-1185">Reference proteome</keyword>
<evidence type="ECO:0000256" key="1">
    <source>
        <dbReference type="ARBA" id="ARBA00004141"/>
    </source>
</evidence>
<feature type="region of interest" description="Disordered" evidence="5">
    <location>
        <begin position="217"/>
        <end position="238"/>
    </location>
</feature>
<dbReference type="PANTHER" id="PTHR23502:SF157">
    <property type="entry name" value="MAJOR FACILITATOR SUPERFAMILY (MFS) PROFILE DOMAIN-CONTAINING PROTEIN-RELATED"/>
    <property type="match status" value="1"/>
</dbReference>
<feature type="region of interest" description="Disordered" evidence="5">
    <location>
        <begin position="183"/>
        <end position="203"/>
    </location>
</feature>
<dbReference type="Gene3D" id="1.20.1250.20">
    <property type="entry name" value="MFS general substrate transporter like domains"/>
    <property type="match status" value="1"/>
</dbReference>
<evidence type="ECO:0000313" key="7">
    <source>
        <dbReference type="EMBL" id="KAL2073788.1"/>
    </source>
</evidence>